<dbReference type="PANTHER" id="PTHR13274">
    <property type="entry name" value="MITOCHONDRIAL RIBOSOMAL PROTEIN S25"/>
    <property type="match status" value="1"/>
</dbReference>
<comment type="caution">
    <text evidence="9">The sequence shown here is derived from an EMBL/GenBank/DDBJ whole genome shotgun (WGS) entry which is preliminary data.</text>
</comment>
<dbReference type="Pfam" id="PF05047">
    <property type="entry name" value="L51_S25_CI-B8"/>
    <property type="match status" value="1"/>
</dbReference>
<evidence type="ECO:0000256" key="4">
    <source>
        <dbReference type="ARBA" id="ARBA00023128"/>
    </source>
</evidence>
<dbReference type="GO" id="GO:1990904">
    <property type="term" value="C:ribonucleoprotein complex"/>
    <property type="evidence" value="ECO:0007669"/>
    <property type="project" value="UniProtKB-KW"/>
</dbReference>
<evidence type="ECO:0000256" key="5">
    <source>
        <dbReference type="ARBA" id="ARBA00023274"/>
    </source>
</evidence>
<dbReference type="InterPro" id="IPR007741">
    <property type="entry name" value="Ribosomal_mL43/mS25/NADH_DH"/>
</dbReference>
<keyword evidence="4" id="KW-0496">Mitochondrion</keyword>
<protein>
    <recommendedName>
        <fullName evidence="6">Small ribosomal subunit protein mS25</fullName>
    </recommendedName>
    <alternativeName>
        <fullName evidence="7">28S ribosomal protein S25, mitochondrial</fullName>
    </alternativeName>
</protein>
<dbReference type="SMART" id="SM00916">
    <property type="entry name" value="L51_S25_CI-B8"/>
    <property type="match status" value="1"/>
</dbReference>
<evidence type="ECO:0000313" key="10">
    <source>
        <dbReference type="Proteomes" id="UP000192578"/>
    </source>
</evidence>
<keyword evidence="3 9" id="KW-0689">Ribosomal protein</keyword>
<dbReference type="InterPro" id="IPR040049">
    <property type="entry name" value="Ribosomal_mS25/mL61"/>
</dbReference>
<keyword evidence="5" id="KW-0687">Ribonucleoprotein</keyword>
<organism evidence="9 10">
    <name type="scientific">Hypsibius exemplaris</name>
    <name type="common">Freshwater tardigrade</name>
    <dbReference type="NCBI Taxonomy" id="2072580"/>
    <lineage>
        <taxon>Eukaryota</taxon>
        <taxon>Metazoa</taxon>
        <taxon>Ecdysozoa</taxon>
        <taxon>Tardigrada</taxon>
        <taxon>Eutardigrada</taxon>
        <taxon>Parachela</taxon>
        <taxon>Hypsibioidea</taxon>
        <taxon>Hypsibiidae</taxon>
        <taxon>Hypsibius</taxon>
    </lineage>
</organism>
<dbReference type="SUPFAM" id="SSF52833">
    <property type="entry name" value="Thioredoxin-like"/>
    <property type="match status" value="1"/>
</dbReference>
<name>A0A9X6NHE3_HYPEX</name>
<dbReference type="GO" id="GO:0005840">
    <property type="term" value="C:ribosome"/>
    <property type="evidence" value="ECO:0007669"/>
    <property type="project" value="UniProtKB-KW"/>
</dbReference>
<evidence type="ECO:0000259" key="8">
    <source>
        <dbReference type="SMART" id="SM00916"/>
    </source>
</evidence>
<reference evidence="10" key="1">
    <citation type="submission" date="2017-01" db="EMBL/GenBank/DDBJ databases">
        <title>Comparative genomics of anhydrobiosis in the tardigrade Hypsibius dujardini.</title>
        <authorList>
            <person name="Yoshida Y."/>
            <person name="Koutsovoulos G."/>
            <person name="Laetsch D."/>
            <person name="Stevens L."/>
            <person name="Kumar S."/>
            <person name="Horikawa D."/>
            <person name="Ishino K."/>
            <person name="Komine S."/>
            <person name="Tomita M."/>
            <person name="Blaxter M."/>
            <person name="Arakawa K."/>
        </authorList>
    </citation>
    <scope>NUCLEOTIDE SEQUENCE [LARGE SCALE GENOMIC DNA]</scope>
    <source>
        <strain evidence="10">Z151</strain>
    </source>
</reference>
<comment type="similarity">
    <text evidence="2">Belongs to the mitochondrion-specific ribosomal protein mS25 family.</text>
</comment>
<evidence type="ECO:0000256" key="2">
    <source>
        <dbReference type="ARBA" id="ARBA00008046"/>
    </source>
</evidence>
<dbReference type="Proteomes" id="UP000192578">
    <property type="component" value="Unassembled WGS sequence"/>
</dbReference>
<dbReference type="OrthoDB" id="5919182at2759"/>
<evidence type="ECO:0000256" key="1">
    <source>
        <dbReference type="ARBA" id="ARBA00004173"/>
    </source>
</evidence>
<dbReference type="AlphaFoldDB" id="A0A9X6NHE3"/>
<dbReference type="EMBL" id="MTYJ01000288">
    <property type="protein sequence ID" value="OWA52838.1"/>
    <property type="molecule type" value="Genomic_DNA"/>
</dbReference>
<accession>A0A9X6NHE3</accession>
<dbReference type="Gene3D" id="3.40.30.10">
    <property type="entry name" value="Glutaredoxin"/>
    <property type="match status" value="1"/>
</dbReference>
<dbReference type="PANTHER" id="PTHR13274:SF2">
    <property type="entry name" value="SMALL RIBOSOMAL SUBUNIT PROTEIN MS25"/>
    <property type="match status" value="1"/>
</dbReference>
<dbReference type="InterPro" id="IPR036249">
    <property type="entry name" value="Thioredoxin-like_sf"/>
</dbReference>
<dbReference type="GO" id="GO:0003735">
    <property type="term" value="F:structural constituent of ribosome"/>
    <property type="evidence" value="ECO:0007669"/>
    <property type="project" value="InterPro"/>
</dbReference>
<evidence type="ECO:0000256" key="3">
    <source>
        <dbReference type="ARBA" id="ARBA00022980"/>
    </source>
</evidence>
<evidence type="ECO:0000256" key="6">
    <source>
        <dbReference type="ARBA" id="ARBA00035139"/>
    </source>
</evidence>
<evidence type="ECO:0000313" key="9">
    <source>
        <dbReference type="EMBL" id="OWA52838.1"/>
    </source>
</evidence>
<feature type="domain" description="Ribosomal protein/NADH dehydrogenase" evidence="8">
    <location>
        <begin position="40"/>
        <end position="113"/>
    </location>
</feature>
<keyword evidence="10" id="KW-1185">Reference proteome</keyword>
<gene>
    <name evidence="9" type="ORF">BV898_17280</name>
</gene>
<proteinExistence type="inferred from homology"/>
<comment type="subcellular location">
    <subcellularLocation>
        <location evidence="1">Mitochondrion</location>
    </subcellularLocation>
</comment>
<sequence length="181" mass="20898">MPRSFFMRGPTPIRRTLQYLESGTIALRDQVRIVNVYYRNRDLAHKGAREFVFWNFPQLQYQNPGVQLLTFVNTMPTPYIEAFLESGKKVVIDVFDHSRQQVSDRVKGTLGKTEQILSAEAQARRTVANPANFGKGFPRHCICEIPGQIPCPRVICFPDHMKRKHYEDPFSPDSPMKAKEE</sequence>
<dbReference type="GO" id="GO:0005739">
    <property type="term" value="C:mitochondrion"/>
    <property type="evidence" value="ECO:0007669"/>
    <property type="project" value="UniProtKB-SubCell"/>
</dbReference>
<evidence type="ECO:0000256" key="7">
    <source>
        <dbReference type="ARBA" id="ARBA00035369"/>
    </source>
</evidence>